<sequence>MIRTHSQHISRFSSSQKQLRVQNTMRTRVMQSPGIRMTSSHISTIICVLPSQTEIPTFVFVAAIAVVVVVEGRRWPLLGKWAMDCARATKPKEASLELRICATDVACDMQTLRTGYPFSSSTTTTTSDNVFITPQ</sequence>
<dbReference type="Proteomes" id="UP000053477">
    <property type="component" value="Unassembled WGS sequence"/>
</dbReference>
<reference evidence="1 2" key="1">
    <citation type="submission" date="2015-04" db="EMBL/GenBank/DDBJ databases">
        <title>Complete genome sequence of Schizopora paradoxa KUC8140, a cosmopolitan wood degrader in East Asia.</title>
        <authorList>
            <consortium name="DOE Joint Genome Institute"/>
            <person name="Min B."/>
            <person name="Park H."/>
            <person name="Jang Y."/>
            <person name="Kim J.-J."/>
            <person name="Kim K.H."/>
            <person name="Pangilinan J."/>
            <person name="Lipzen A."/>
            <person name="Riley R."/>
            <person name="Grigoriev I.V."/>
            <person name="Spatafora J.W."/>
            <person name="Choi I.-G."/>
        </authorList>
    </citation>
    <scope>NUCLEOTIDE SEQUENCE [LARGE SCALE GENOMIC DNA]</scope>
    <source>
        <strain evidence="1 2">KUC8140</strain>
    </source>
</reference>
<keyword evidence="2" id="KW-1185">Reference proteome</keyword>
<dbReference type="AlphaFoldDB" id="A0A0H2RN27"/>
<protein>
    <submittedName>
        <fullName evidence="1">Uncharacterized protein</fullName>
    </submittedName>
</protein>
<proteinExistence type="predicted"/>
<dbReference type="InParanoid" id="A0A0H2RN27"/>
<gene>
    <name evidence="1" type="ORF">SCHPADRAFT_696157</name>
</gene>
<name>A0A0H2RN27_9AGAM</name>
<organism evidence="1 2">
    <name type="scientific">Schizopora paradoxa</name>
    <dbReference type="NCBI Taxonomy" id="27342"/>
    <lineage>
        <taxon>Eukaryota</taxon>
        <taxon>Fungi</taxon>
        <taxon>Dikarya</taxon>
        <taxon>Basidiomycota</taxon>
        <taxon>Agaricomycotina</taxon>
        <taxon>Agaricomycetes</taxon>
        <taxon>Hymenochaetales</taxon>
        <taxon>Schizoporaceae</taxon>
        <taxon>Schizopora</taxon>
    </lineage>
</organism>
<dbReference type="EMBL" id="KQ086223">
    <property type="protein sequence ID" value="KLO06241.1"/>
    <property type="molecule type" value="Genomic_DNA"/>
</dbReference>
<evidence type="ECO:0000313" key="1">
    <source>
        <dbReference type="EMBL" id="KLO06241.1"/>
    </source>
</evidence>
<accession>A0A0H2RN27</accession>
<evidence type="ECO:0000313" key="2">
    <source>
        <dbReference type="Proteomes" id="UP000053477"/>
    </source>
</evidence>